<dbReference type="PIRSF" id="PIRSF011396">
    <property type="entry name" value="Trp_halogenase"/>
    <property type="match status" value="1"/>
</dbReference>
<protein>
    <submittedName>
        <fullName evidence="3">Tryptophan 7-halogenase</fullName>
    </submittedName>
</protein>
<feature type="binding site" evidence="2">
    <location>
        <position position="185"/>
    </location>
    <ligand>
        <name>FAD</name>
        <dbReference type="ChEBI" id="CHEBI:57692"/>
    </ligand>
</feature>
<evidence type="ECO:0000256" key="1">
    <source>
        <dbReference type="PIRSR" id="PIRSR011396-1"/>
    </source>
</evidence>
<dbReference type="AlphaFoldDB" id="A0A553JIL9"/>
<feature type="binding site" evidence="2">
    <location>
        <position position="78"/>
    </location>
    <ligand>
        <name>7-chloro-L-tryptophan</name>
        <dbReference type="ChEBI" id="CHEBI:58713"/>
    </ligand>
</feature>
<dbReference type="EMBL" id="VKGK01000036">
    <property type="protein sequence ID" value="TRY12290.1"/>
    <property type="molecule type" value="Genomic_DNA"/>
</dbReference>
<dbReference type="InterPro" id="IPR050816">
    <property type="entry name" value="Flavin-dep_Halogenase_NPB"/>
</dbReference>
<dbReference type="InterPro" id="IPR006905">
    <property type="entry name" value="Flavin_halogenase"/>
</dbReference>
<feature type="binding site" evidence="2">
    <location>
        <position position="348"/>
    </location>
    <ligand>
        <name>FAD</name>
        <dbReference type="ChEBI" id="CHEBI:57692"/>
    </ligand>
</feature>
<keyword evidence="4" id="KW-1185">Reference proteome</keyword>
<feature type="binding site" evidence="2">
    <location>
        <begin position="11"/>
        <end position="14"/>
    </location>
    <ligand>
        <name>FAD</name>
        <dbReference type="ChEBI" id="CHEBI:57692"/>
    </ligand>
</feature>
<comment type="caution">
    <text evidence="3">The sequence shown here is derived from an EMBL/GenBank/DDBJ whole genome shotgun (WGS) entry which is preliminary data.</text>
</comment>
<dbReference type="Gene3D" id="3.50.50.60">
    <property type="entry name" value="FAD/NAD(P)-binding domain"/>
    <property type="match status" value="1"/>
</dbReference>
<sequence length="508" mass="57202">MDIKKVVIVGGGTAGWLAANHLGKALLNTEGVSVTLIESPDIPTIGVGEGTVPAIRKSLQSFGISETEFITQCDVTFKQSIKFSNWLNKDNHGSDNSFHHLFNIPSPLGGDLTPFWLNNRDYDYSNLVSPQFVACEALKAPKKITTPEYAGALGYAYHLNAAKFAKLLAKNGRDRFCVEHIIANVSEVKLNVSGAVGSLVTDTHGELVYDFYIDCTGFEALIIEKALKVPFVDKSAQLLVDRAIAVQVPTNINAPIPPFTIATAHQAGWIWDIALTNRRGVGFVYSTKYMDDETAISKLDKYLGGVLSDLSYRVLPMKVGYREKFWHQNCVCLGLAQGFLEPLEATSILLTDFAASYIANRFPKSVEQIQSIQPQFNQVMEYAWERVVEFIKLHYCLSDRTDSQFWIDNRDPSTIPDELKRRLSLWESYVPNREDFFSKFEVFDLDNYLYVLYGMKYHTQVKNLTNEQLHLANQQSLQIAKMGKQLAEELPDHRELLNKIKEHGLQSI</sequence>
<dbReference type="PANTHER" id="PTHR43747">
    <property type="entry name" value="FAD-BINDING PROTEIN"/>
    <property type="match status" value="1"/>
</dbReference>
<feature type="active site" evidence="1">
    <location>
        <position position="78"/>
    </location>
</feature>
<dbReference type="SUPFAM" id="SSF51905">
    <property type="entry name" value="FAD/NAD(P)-binding domain"/>
    <property type="match status" value="1"/>
</dbReference>
<proteinExistence type="predicted"/>
<dbReference type="InterPro" id="IPR036188">
    <property type="entry name" value="FAD/NAD-bd_sf"/>
</dbReference>
<dbReference type="Proteomes" id="UP000318126">
    <property type="component" value="Unassembled WGS sequence"/>
</dbReference>
<dbReference type="InterPro" id="IPR033856">
    <property type="entry name" value="Trp_halogen"/>
</dbReference>
<feature type="binding site" evidence="2">
    <location>
        <position position="344"/>
    </location>
    <ligand>
        <name>L-tryptophan</name>
        <dbReference type="ChEBI" id="CHEBI:57912"/>
    </ligand>
</feature>
<keyword evidence="2" id="KW-0547">Nucleotide-binding</keyword>
<feature type="binding site" evidence="2">
    <location>
        <position position="335"/>
    </location>
    <ligand>
        <name>FAD</name>
        <dbReference type="ChEBI" id="CHEBI:57692"/>
    </ligand>
</feature>
<dbReference type="GO" id="GO:0004497">
    <property type="term" value="F:monooxygenase activity"/>
    <property type="evidence" value="ECO:0007669"/>
    <property type="project" value="InterPro"/>
</dbReference>
<dbReference type="OrthoDB" id="7178350at2"/>
<dbReference type="RefSeq" id="WP_144042204.1">
    <property type="nucleotide sequence ID" value="NZ_BMPL01000040.1"/>
</dbReference>
<evidence type="ECO:0000256" key="2">
    <source>
        <dbReference type="PIRSR" id="PIRSR011396-2"/>
    </source>
</evidence>
<keyword evidence="2" id="KW-0285">Flavoprotein</keyword>
<dbReference type="Pfam" id="PF04820">
    <property type="entry name" value="Trp_halogenase"/>
    <property type="match status" value="1"/>
</dbReference>
<name>A0A553JIL9_SHEHA</name>
<reference evidence="4" key="1">
    <citation type="submission" date="2019-07" db="EMBL/GenBank/DDBJ databases">
        <title>Shewanella sp. YLB-08 draft genomic sequence.</title>
        <authorList>
            <person name="Yu L."/>
        </authorList>
    </citation>
    <scope>NUCLEOTIDE SEQUENCE [LARGE SCALE GENOMIC DNA]</scope>
    <source>
        <strain evidence="4">JCM 20706</strain>
    </source>
</reference>
<keyword evidence="2" id="KW-0274">FAD</keyword>
<evidence type="ECO:0000313" key="3">
    <source>
        <dbReference type="EMBL" id="TRY12290.1"/>
    </source>
</evidence>
<evidence type="ECO:0000313" key="4">
    <source>
        <dbReference type="Proteomes" id="UP000318126"/>
    </source>
</evidence>
<dbReference type="GO" id="GO:0000166">
    <property type="term" value="F:nucleotide binding"/>
    <property type="evidence" value="ECO:0007669"/>
    <property type="project" value="UniProtKB-KW"/>
</dbReference>
<organism evidence="3 4">
    <name type="scientific">Shewanella hanedai</name>
    <name type="common">Alteromonas hanedai</name>
    <dbReference type="NCBI Taxonomy" id="25"/>
    <lineage>
        <taxon>Bacteria</taxon>
        <taxon>Pseudomonadati</taxon>
        <taxon>Pseudomonadota</taxon>
        <taxon>Gammaproteobacteria</taxon>
        <taxon>Alteromonadales</taxon>
        <taxon>Shewanellaceae</taxon>
        <taxon>Shewanella</taxon>
    </lineage>
</organism>
<dbReference type="PANTHER" id="PTHR43747:SF4">
    <property type="entry name" value="FLAVIN-DEPENDENT TRYPTOPHAN HALOGENASE"/>
    <property type="match status" value="1"/>
</dbReference>
<accession>A0A553JIL9</accession>
<gene>
    <name evidence="3" type="ORF">FN961_21385</name>
</gene>